<evidence type="ECO:0000313" key="1">
    <source>
        <dbReference type="EMBL" id="QDT24545.1"/>
    </source>
</evidence>
<organism evidence="1 2">
    <name type="scientific">Gimesia chilikensis</name>
    <dbReference type="NCBI Taxonomy" id="2605989"/>
    <lineage>
        <taxon>Bacteria</taxon>
        <taxon>Pseudomonadati</taxon>
        <taxon>Planctomycetota</taxon>
        <taxon>Planctomycetia</taxon>
        <taxon>Planctomycetales</taxon>
        <taxon>Planctomycetaceae</taxon>
        <taxon>Gimesia</taxon>
    </lineage>
</organism>
<dbReference type="AlphaFoldDB" id="A0A517PYT4"/>
<dbReference type="EMBL" id="CP036266">
    <property type="protein sequence ID" value="QDT24545.1"/>
    <property type="molecule type" value="Genomic_DNA"/>
</dbReference>
<gene>
    <name evidence="1" type="ORF">HG66A1_63790</name>
</gene>
<evidence type="ECO:0008006" key="3">
    <source>
        <dbReference type="Google" id="ProtNLM"/>
    </source>
</evidence>
<dbReference type="Proteomes" id="UP000320421">
    <property type="component" value="Chromosome"/>
</dbReference>
<reference evidence="1 2" key="1">
    <citation type="submission" date="2019-02" db="EMBL/GenBank/DDBJ databases">
        <title>Deep-cultivation of Planctomycetes and their phenomic and genomic characterization uncovers novel biology.</title>
        <authorList>
            <person name="Wiegand S."/>
            <person name="Jogler M."/>
            <person name="Boedeker C."/>
            <person name="Pinto D."/>
            <person name="Vollmers J."/>
            <person name="Rivas-Marin E."/>
            <person name="Kohn T."/>
            <person name="Peeters S.H."/>
            <person name="Heuer A."/>
            <person name="Rast P."/>
            <person name="Oberbeckmann S."/>
            <person name="Bunk B."/>
            <person name="Jeske O."/>
            <person name="Meyerdierks A."/>
            <person name="Storesund J.E."/>
            <person name="Kallscheuer N."/>
            <person name="Luecker S."/>
            <person name="Lage O.M."/>
            <person name="Pohl T."/>
            <person name="Merkel B.J."/>
            <person name="Hornburger P."/>
            <person name="Mueller R.-W."/>
            <person name="Bruemmer F."/>
            <person name="Labrenz M."/>
            <person name="Spormann A.M."/>
            <person name="Op den Camp H."/>
            <person name="Overmann J."/>
            <person name="Amann R."/>
            <person name="Jetten M.S.M."/>
            <person name="Mascher T."/>
            <person name="Medema M.H."/>
            <person name="Devos D.P."/>
            <person name="Kaster A.-K."/>
            <person name="Ovreas L."/>
            <person name="Rohde M."/>
            <person name="Galperin M.Y."/>
            <person name="Jogler C."/>
        </authorList>
    </citation>
    <scope>NUCLEOTIDE SEQUENCE [LARGE SCALE GENOMIC DNA]</scope>
    <source>
        <strain evidence="1 2">HG66A1</strain>
    </source>
</reference>
<dbReference type="RefSeq" id="WP_145193317.1">
    <property type="nucleotide sequence ID" value="NZ_CP036266.1"/>
</dbReference>
<sequence length="157" mass="18154">MSAAHPPTIIVVHPKERKSKCSVQPLRKRDDFIFWKFPRKEPEKLTTYVRLGMEGPEIGRDDADRGLLVLDGTWRLAEKMEGDYEELPVRSLPVWETAYPRVSKQFDDPGAGLATIEAIFIAYHLMGYDTTGLLDEYYWADDFLKLNHDRLVQNEPT</sequence>
<evidence type="ECO:0000313" key="2">
    <source>
        <dbReference type="Proteomes" id="UP000320421"/>
    </source>
</evidence>
<keyword evidence="2" id="KW-1185">Reference proteome</keyword>
<protein>
    <recommendedName>
        <fullName evidence="3">DTW domain-containing protein</fullName>
    </recommendedName>
</protein>
<accession>A0A517PYT4</accession>
<proteinExistence type="predicted"/>
<name>A0A517PYT4_9PLAN</name>
<dbReference type="OrthoDB" id="267170at2"/>